<reference evidence="1 2" key="1">
    <citation type="submission" date="2024-01" db="EMBL/GenBank/DDBJ databases">
        <title>The complete chloroplast genome sequence of Lithospermum erythrorhizon: insights into the phylogenetic relationship among Boraginaceae species and the maternal lineages of purple gromwells.</title>
        <authorList>
            <person name="Okada T."/>
            <person name="Watanabe K."/>
        </authorList>
    </citation>
    <scope>NUCLEOTIDE SEQUENCE [LARGE SCALE GENOMIC DNA]</scope>
</reference>
<name>A0AAV3QYU7_LITER</name>
<dbReference type="EMBL" id="BAABME010006778">
    <property type="protein sequence ID" value="GAA0169279.1"/>
    <property type="molecule type" value="Genomic_DNA"/>
</dbReference>
<dbReference type="Proteomes" id="UP001454036">
    <property type="component" value="Unassembled WGS sequence"/>
</dbReference>
<organism evidence="1 2">
    <name type="scientific">Lithospermum erythrorhizon</name>
    <name type="common">Purple gromwell</name>
    <name type="synonym">Lithospermum officinale var. erythrorhizon</name>
    <dbReference type="NCBI Taxonomy" id="34254"/>
    <lineage>
        <taxon>Eukaryota</taxon>
        <taxon>Viridiplantae</taxon>
        <taxon>Streptophyta</taxon>
        <taxon>Embryophyta</taxon>
        <taxon>Tracheophyta</taxon>
        <taxon>Spermatophyta</taxon>
        <taxon>Magnoliopsida</taxon>
        <taxon>eudicotyledons</taxon>
        <taxon>Gunneridae</taxon>
        <taxon>Pentapetalae</taxon>
        <taxon>asterids</taxon>
        <taxon>lamiids</taxon>
        <taxon>Boraginales</taxon>
        <taxon>Boraginaceae</taxon>
        <taxon>Boraginoideae</taxon>
        <taxon>Lithospermeae</taxon>
        <taxon>Lithospermum</taxon>
    </lineage>
</organism>
<protein>
    <submittedName>
        <fullName evidence="1">Uncharacterized protein</fullName>
    </submittedName>
</protein>
<gene>
    <name evidence="1" type="ORF">LIER_23802</name>
</gene>
<sequence length="114" mass="12776">MEGGDRASGGDCHWFAAYGRGPRRPGREDDCEMGLAWSNCWMDMGMELEYWATGWGYEDQLLDQPAGPVEPRPGSLEWTICLCKGASELDHGLGRIHELISLLKQIKDFVAEPF</sequence>
<accession>A0AAV3QYU7</accession>
<dbReference type="AlphaFoldDB" id="A0AAV3QYU7"/>
<evidence type="ECO:0000313" key="2">
    <source>
        <dbReference type="Proteomes" id="UP001454036"/>
    </source>
</evidence>
<comment type="caution">
    <text evidence="1">The sequence shown here is derived from an EMBL/GenBank/DDBJ whole genome shotgun (WGS) entry which is preliminary data.</text>
</comment>
<evidence type="ECO:0000313" key="1">
    <source>
        <dbReference type="EMBL" id="GAA0169279.1"/>
    </source>
</evidence>
<keyword evidence="2" id="KW-1185">Reference proteome</keyword>
<proteinExistence type="predicted"/>